<dbReference type="GO" id="GO:0043772">
    <property type="term" value="F:acyl-phosphate glycerol-3-phosphate acyltransferase activity"/>
    <property type="evidence" value="ECO:0007669"/>
    <property type="project" value="UniProtKB-UniRule"/>
</dbReference>
<protein>
    <recommendedName>
        <fullName evidence="10">Glycerol-3-phosphate acyltransferase</fullName>
    </recommendedName>
    <alternativeName>
        <fullName evidence="10">Acyl-PO4 G3P acyltransferase</fullName>
    </alternativeName>
    <alternativeName>
        <fullName evidence="10">Acyl-phosphate--glycerol-3-phosphate acyltransferase</fullName>
    </alternativeName>
    <alternativeName>
        <fullName evidence="10">G3P acyltransferase</fullName>
        <shortName evidence="10">GPAT</shortName>
        <ecNumber evidence="10">2.3.1.275</ecNumber>
    </alternativeName>
    <alternativeName>
        <fullName evidence="10">Lysophosphatidic acid synthase</fullName>
        <shortName evidence="10">LPA synthase</shortName>
    </alternativeName>
</protein>
<evidence type="ECO:0000313" key="12">
    <source>
        <dbReference type="EMBL" id="THJ30777.1"/>
    </source>
</evidence>
<evidence type="ECO:0000256" key="8">
    <source>
        <dbReference type="ARBA" id="ARBA00023209"/>
    </source>
</evidence>
<feature type="transmembrane region" description="Helical" evidence="10">
    <location>
        <begin position="113"/>
        <end position="142"/>
    </location>
</feature>
<name>A0A4S5BES8_9BURK</name>
<comment type="similarity">
    <text evidence="10">Belongs to the PlsY family.</text>
</comment>
<dbReference type="AlphaFoldDB" id="A0A4S5BES8"/>
<evidence type="ECO:0000256" key="6">
    <source>
        <dbReference type="ARBA" id="ARBA00023098"/>
    </source>
</evidence>
<dbReference type="Pfam" id="PF02660">
    <property type="entry name" value="G3P_acyltransf"/>
    <property type="match status" value="1"/>
</dbReference>
<dbReference type="HAMAP" id="MF_01043">
    <property type="entry name" value="PlsY"/>
    <property type="match status" value="1"/>
</dbReference>
<keyword evidence="3 10" id="KW-0808">Transferase</keyword>
<evidence type="ECO:0000256" key="7">
    <source>
        <dbReference type="ARBA" id="ARBA00023136"/>
    </source>
</evidence>
<keyword evidence="2 10" id="KW-0444">Lipid biosynthesis</keyword>
<keyword evidence="4 10" id="KW-0812">Transmembrane</keyword>
<reference evidence="12 13" key="1">
    <citation type="submission" date="2019-04" db="EMBL/GenBank/DDBJ databases">
        <title>Lampropedia sp YIM MLB12 draf genome.</title>
        <authorList>
            <person name="Wang Y.-X."/>
        </authorList>
    </citation>
    <scope>NUCLEOTIDE SEQUENCE [LARGE SCALE GENOMIC DNA]</scope>
    <source>
        <strain evidence="12 13">YIM MLB12</strain>
    </source>
</reference>
<keyword evidence="8 10" id="KW-0594">Phospholipid biosynthesis</keyword>
<evidence type="ECO:0000256" key="2">
    <source>
        <dbReference type="ARBA" id="ARBA00022516"/>
    </source>
</evidence>
<accession>A0A4S5BES8</accession>
<dbReference type="PANTHER" id="PTHR30309">
    <property type="entry name" value="INNER MEMBRANE PROTEIN YGIH"/>
    <property type="match status" value="1"/>
</dbReference>
<comment type="pathway">
    <text evidence="10">Lipid metabolism; phospholipid metabolism.</text>
</comment>
<dbReference type="Proteomes" id="UP000306236">
    <property type="component" value="Unassembled WGS sequence"/>
</dbReference>
<keyword evidence="5 10" id="KW-1133">Transmembrane helix</keyword>
<comment type="function">
    <text evidence="10">Catalyzes the transfer of an acyl group from acyl-phosphate (acyl-PO(4)) to glycerol-3-phosphate (G3P) to form lysophosphatidic acid (LPA). This enzyme utilizes acyl-phosphate as fatty acyl donor, but not acyl-CoA or acyl-ACP.</text>
</comment>
<comment type="subcellular location">
    <subcellularLocation>
        <location evidence="10">Cell membrane</location>
        <topology evidence="10">Multi-pass membrane protein</topology>
    </subcellularLocation>
</comment>
<evidence type="ECO:0000256" key="3">
    <source>
        <dbReference type="ARBA" id="ARBA00022679"/>
    </source>
</evidence>
<evidence type="ECO:0000256" key="11">
    <source>
        <dbReference type="SAM" id="MobiDB-lite"/>
    </source>
</evidence>
<dbReference type="OrthoDB" id="9777124at2"/>
<sequence length="227" mass="23783">MNWSYLALAALGAYLLGSIPFAVVVSRVMGLKDPRTFGSGNPGATNVLRSGSKLAAILTLVLDAVKGWLPVALVGWYGAPYGLWEGAQALVGLAAFVGHVWPVFLRFKGGKGVATAVGVLLGLSAWLGLVAIVIWAGVLAIFMMSSLSSVVTAVALPVVYILGGGVLWDYDRTVLAALVVMVVILVYRHSANIGRLLAGTEPRVGKSKKTQAQPTTKPATKKKNKKS</sequence>
<dbReference type="EMBL" id="SSWX01000034">
    <property type="protein sequence ID" value="THJ30777.1"/>
    <property type="molecule type" value="Genomic_DNA"/>
</dbReference>
<feature type="transmembrane region" description="Helical" evidence="10">
    <location>
        <begin position="54"/>
        <end position="77"/>
    </location>
</feature>
<comment type="catalytic activity">
    <reaction evidence="10">
        <text>an acyl phosphate + sn-glycerol 3-phosphate = a 1-acyl-sn-glycero-3-phosphate + phosphate</text>
        <dbReference type="Rhea" id="RHEA:34075"/>
        <dbReference type="ChEBI" id="CHEBI:43474"/>
        <dbReference type="ChEBI" id="CHEBI:57597"/>
        <dbReference type="ChEBI" id="CHEBI:57970"/>
        <dbReference type="ChEBI" id="CHEBI:59918"/>
        <dbReference type="EC" id="2.3.1.275"/>
    </reaction>
</comment>
<dbReference type="SMART" id="SM01207">
    <property type="entry name" value="G3P_acyltransf"/>
    <property type="match status" value="1"/>
</dbReference>
<dbReference type="InterPro" id="IPR003811">
    <property type="entry name" value="G3P_acylTferase_PlsY"/>
</dbReference>
<organism evidence="12 13">
    <name type="scientific">Lampropedia aestuarii</name>
    <dbReference type="NCBI Taxonomy" id="2562762"/>
    <lineage>
        <taxon>Bacteria</taxon>
        <taxon>Pseudomonadati</taxon>
        <taxon>Pseudomonadota</taxon>
        <taxon>Betaproteobacteria</taxon>
        <taxon>Burkholderiales</taxon>
        <taxon>Comamonadaceae</taxon>
        <taxon>Lampropedia</taxon>
    </lineage>
</organism>
<evidence type="ECO:0000256" key="1">
    <source>
        <dbReference type="ARBA" id="ARBA00022475"/>
    </source>
</evidence>
<comment type="subunit">
    <text evidence="10">Probably interacts with PlsX.</text>
</comment>
<keyword evidence="6 10" id="KW-0443">Lipid metabolism</keyword>
<dbReference type="UniPathway" id="UPA00085"/>
<feature type="region of interest" description="Disordered" evidence="11">
    <location>
        <begin position="203"/>
        <end position="227"/>
    </location>
</feature>
<evidence type="ECO:0000313" key="13">
    <source>
        <dbReference type="Proteomes" id="UP000306236"/>
    </source>
</evidence>
<comment type="caution">
    <text evidence="12">The sequence shown here is derived from an EMBL/GenBank/DDBJ whole genome shotgun (WGS) entry which is preliminary data.</text>
</comment>
<keyword evidence="12" id="KW-0012">Acyltransferase</keyword>
<dbReference type="PANTHER" id="PTHR30309:SF0">
    <property type="entry name" value="GLYCEROL-3-PHOSPHATE ACYLTRANSFERASE-RELATED"/>
    <property type="match status" value="1"/>
</dbReference>
<evidence type="ECO:0000256" key="5">
    <source>
        <dbReference type="ARBA" id="ARBA00022989"/>
    </source>
</evidence>
<keyword evidence="7 10" id="KW-0472">Membrane</keyword>
<keyword evidence="13" id="KW-1185">Reference proteome</keyword>
<dbReference type="RefSeq" id="WP_136407882.1">
    <property type="nucleotide sequence ID" value="NZ_JARXRQ010000008.1"/>
</dbReference>
<feature type="transmembrane region" description="Helical" evidence="10">
    <location>
        <begin position="89"/>
        <end position="107"/>
    </location>
</feature>
<keyword evidence="1 10" id="KW-1003">Cell membrane</keyword>
<dbReference type="NCBIfam" id="TIGR00023">
    <property type="entry name" value="glycerol-3-phosphate 1-O-acyltransferase PlsY"/>
    <property type="match status" value="1"/>
</dbReference>
<dbReference type="GO" id="GO:0008654">
    <property type="term" value="P:phospholipid biosynthetic process"/>
    <property type="evidence" value="ECO:0007669"/>
    <property type="project" value="UniProtKB-UniRule"/>
</dbReference>
<proteinExistence type="inferred from homology"/>
<evidence type="ECO:0000256" key="4">
    <source>
        <dbReference type="ARBA" id="ARBA00022692"/>
    </source>
</evidence>
<feature type="transmembrane region" description="Helical" evidence="10">
    <location>
        <begin position="174"/>
        <end position="198"/>
    </location>
</feature>
<dbReference type="GO" id="GO:0005886">
    <property type="term" value="C:plasma membrane"/>
    <property type="evidence" value="ECO:0007669"/>
    <property type="project" value="UniProtKB-SubCell"/>
</dbReference>
<dbReference type="EC" id="2.3.1.275" evidence="10"/>
<evidence type="ECO:0000256" key="10">
    <source>
        <dbReference type="HAMAP-Rule" id="MF_01043"/>
    </source>
</evidence>
<gene>
    <name evidence="10 12" type="primary">plsY</name>
    <name evidence="12" type="ORF">E8K88_17060</name>
</gene>
<feature type="transmembrane region" description="Helical" evidence="10">
    <location>
        <begin position="149"/>
        <end position="168"/>
    </location>
</feature>
<keyword evidence="9 10" id="KW-1208">Phospholipid metabolism</keyword>
<evidence type="ECO:0000256" key="9">
    <source>
        <dbReference type="ARBA" id="ARBA00023264"/>
    </source>
</evidence>